<dbReference type="PaxDb" id="2903-EOD22291"/>
<reference evidence="4" key="2">
    <citation type="submission" date="2024-10" db="UniProtKB">
        <authorList>
            <consortium name="EnsemblProtists"/>
        </authorList>
    </citation>
    <scope>IDENTIFICATION</scope>
</reference>
<dbReference type="PROSITE" id="PS50088">
    <property type="entry name" value="ANK_REPEAT"/>
    <property type="match status" value="3"/>
</dbReference>
<dbReference type="InterPro" id="IPR036770">
    <property type="entry name" value="Ankyrin_rpt-contain_sf"/>
</dbReference>
<evidence type="ECO:0000313" key="5">
    <source>
        <dbReference type="Proteomes" id="UP000013827"/>
    </source>
</evidence>
<dbReference type="GeneID" id="17267838"/>
<dbReference type="STRING" id="2903.R1EH29"/>
<evidence type="ECO:0000256" key="1">
    <source>
        <dbReference type="ARBA" id="ARBA00022737"/>
    </source>
</evidence>
<dbReference type="HOGENOM" id="CLU_000134_18_0_1"/>
<reference evidence="5" key="1">
    <citation type="journal article" date="2013" name="Nature">
        <title>Pan genome of the phytoplankton Emiliania underpins its global distribution.</title>
        <authorList>
            <person name="Read B.A."/>
            <person name="Kegel J."/>
            <person name="Klute M.J."/>
            <person name="Kuo A."/>
            <person name="Lefebvre S.C."/>
            <person name="Maumus F."/>
            <person name="Mayer C."/>
            <person name="Miller J."/>
            <person name="Monier A."/>
            <person name="Salamov A."/>
            <person name="Young J."/>
            <person name="Aguilar M."/>
            <person name="Claverie J.M."/>
            <person name="Frickenhaus S."/>
            <person name="Gonzalez K."/>
            <person name="Herman E.K."/>
            <person name="Lin Y.C."/>
            <person name="Napier J."/>
            <person name="Ogata H."/>
            <person name="Sarno A.F."/>
            <person name="Shmutz J."/>
            <person name="Schroeder D."/>
            <person name="de Vargas C."/>
            <person name="Verret F."/>
            <person name="von Dassow P."/>
            <person name="Valentin K."/>
            <person name="Van de Peer Y."/>
            <person name="Wheeler G."/>
            <person name="Dacks J.B."/>
            <person name="Delwiche C.F."/>
            <person name="Dyhrman S.T."/>
            <person name="Glockner G."/>
            <person name="John U."/>
            <person name="Richards T."/>
            <person name="Worden A.Z."/>
            <person name="Zhang X."/>
            <person name="Grigoriev I.V."/>
            <person name="Allen A.E."/>
            <person name="Bidle K."/>
            <person name="Borodovsky M."/>
            <person name="Bowler C."/>
            <person name="Brownlee C."/>
            <person name="Cock J.M."/>
            <person name="Elias M."/>
            <person name="Gladyshev V.N."/>
            <person name="Groth M."/>
            <person name="Guda C."/>
            <person name="Hadaegh A."/>
            <person name="Iglesias-Rodriguez M.D."/>
            <person name="Jenkins J."/>
            <person name="Jones B.M."/>
            <person name="Lawson T."/>
            <person name="Leese F."/>
            <person name="Lindquist E."/>
            <person name="Lobanov A."/>
            <person name="Lomsadze A."/>
            <person name="Malik S.B."/>
            <person name="Marsh M.E."/>
            <person name="Mackinder L."/>
            <person name="Mock T."/>
            <person name="Mueller-Roeber B."/>
            <person name="Pagarete A."/>
            <person name="Parker M."/>
            <person name="Probert I."/>
            <person name="Quesneville H."/>
            <person name="Raines C."/>
            <person name="Rensing S.A."/>
            <person name="Riano-Pachon D.M."/>
            <person name="Richier S."/>
            <person name="Rokitta S."/>
            <person name="Shiraiwa Y."/>
            <person name="Soanes D.M."/>
            <person name="van der Giezen M."/>
            <person name="Wahlund T.M."/>
            <person name="Williams B."/>
            <person name="Wilson W."/>
            <person name="Wolfe G."/>
            <person name="Wurch L.L."/>
        </authorList>
    </citation>
    <scope>NUCLEOTIDE SEQUENCE</scope>
</reference>
<keyword evidence="2 3" id="KW-0040">ANK repeat</keyword>
<dbReference type="eggNOG" id="KOG0498">
    <property type="taxonomic scope" value="Eukaryota"/>
</dbReference>
<name>A0A0D3JFK6_EMIH1</name>
<feature type="repeat" description="ANK" evidence="3">
    <location>
        <begin position="33"/>
        <end position="55"/>
    </location>
</feature>
<dbReference type="AlphaFoldDB" id="A0A0D3JFK6"/>
<evidence type="ECO:0000313" key="4">
    <source>
        <dbReference type="EnsemblProtists" id="EOD22291"/>
    </source>
</evidence>
<dbReference type="Proteomes" id="UP000013827">
    <property type="component" value="Unassembled WGS sequence"/>
</dbReference>
<dbReference type="Gene3D" id="1.25.40.20">
    <property type="entry name" value="Ankyrin repeat-containing domain"/>
    <property type="match status" value="2"/>
</dbReference>
<evidence type="ECO:0000256" key="3">
    <source>
        <dbReference type="PROSITE-ProRule" id="PRU00023"/>
    </source>
</evidence>
<organism evidence="4 5">
    <name type="scientific">Emiliania huxleyi (strain CCMP1516)</name>
    <dbReference type="NCBI Taxonomy" id="280463"/>
    <lineage>
        <taxon>Eukaryota</taxon>
        <taxon>Haptista</taxon>
        <taxon>Haptophyta</taxon>
        <taxon>Prymnesiophyceae</taxon>
        <taxon>Isochrysidales</taxon>
        <taxon>Noelaerhabdaceae</taxon>
        <taxon>Emiliania</taxon>
    </lineage>
</organism>
<dbReference type="InterPro" id="IPR002110">
    <property type="entry name" value="Ankyrin_rpt"/>
</dbReference>
<feature type="repeat" description="ANK" evidence="3">
    <location>
        <begin position="67"/>
        <end position="99"/>
    </location>
</feature>
<feature type="repeat" description="ANK" evidence="3">
    <location>
        <begin position="131"/>
        <end position="163"/>
    </location>
</feature>
<protein>
    <submittedName>
        <fullName evidence="4">Uncharacterized protein</fullName>
    </submittedName>
</protein>
<dbReference type="KEGG" id="ehx:EMIHUDRAFT_56363"/>
<keyword evidence="5" id="KW-1185">Reference proteome</keyword>
<dbReference type="RefSeq" id="XP_005774720.1">
    <property type="nucleotide sequence ID" value="XM_005774663.1"/>
</dbReference>
<evidence type="ECO:0000256" key="2">
    <source>
        <dbReference type="ARBA" id="ARBA00023043"/>
    </source>
</evidence>
<dbReference type="PANTHER" id="PTHR24171">
    <property type="entry name" value="ANKYRIN REPEAT DOMAIN-CONTAINING PROTEIN 39-RELATED"/>
    <property type="match status" value="1"/>
</dbReference>
<dbReference type="EnsemblProtists" id="EOD22291">
    <property type="protein sequence ID" value="EOD22291"/>
    <property type="gene ID" value="EMIHUDRAFT_56363"/>
</dbReference>
<dbReference type="PROSITE" id="PS50297">
    <property type="entry name" value="ANK_REP_REGION"/>
    <property type="match status" value="2"/>
</dbReference>
<sequence>GARLLIESAALGDVASVSQSLAKGVDPNVGDYDGRTALHVATTLGQMRVVEALLRSPTALVDVFDRWGKTPLQDASENGHEAVATFLRAHGATVKSAKAAKFLCTAAAAGNIDRLVRLLAEGSDINVSDYDGRTALHLAASEGHAPAVRWLLLHGANAKALDRFGGSPLDDSYREDRHEVRQILQQSSA</sequence>
<dbReference type="OMA" id="MQYHITE"/>
<proteinExistence type="predicted"/>
<dbReference type="Pfam" id="PF12796">
    <property type="entry name" value="Ank_2"/>
    <property type="match status" value="2"/>
</dbReference>
<keyword evidence="1" id="KW-0677">Repeat</keyword>
<dbReference type="SUPFAM" id="SSF48403">
    <property type="entry name" value="Ankyrin repeat"/>
    <property type="match status" value="1"/>
</dbReference>
<dbReference type="SMART" id="SM00248">
    <property type="entry name" value="ANK"/>
    <property type="match status" value="4"/>
</dbReference>
<accession>A0A0D3JFK6</accession>